<evidence type="ECO:0000256" key="13">
    <source>
        <dbReference type="SAM" id="MobiDB-lite"/>
    </source>
</evidence>
<dbReference type="CDD" id="cd06849">
    <property type="entry name" value="lipoyl_domain"/>
    <property type="match status" value="1"/>
</dbReference>
<dbReference type="PANTHER" id="PTHR43416">
    <property type="entry name" value="DIHYDROLIPOYLLYSINE-RESIDUE SUCCINYLTRANSFERASE COMPONENT OF 2-OXOGLUTARATE DEHYDROGENASE COMPLEX, MITOCHONDRIAL-RELATED"/>
    <property type="match status" value="1"/>
</dbReference>
<dbReference type="SUPFAM" id="SSF52777">
    <property type="entry name" value="CoA-dependent acyltransferases"/>
    <property type="match status" value="1"/>
</dbReference>
<evidence type="ECO:0000256" key="3">
    <source>
        <dbReference type="ARBA" id="ARBA00007317"/>
    </source>
</evidence>
<dbReference type="NCBIfam" id="NF004309">
    <property type="entry name" value="PRK05704.1"/>
    <property type="match status" value="1"/>
</dbReference>
<evidence type="ECO:0000256" key="10">
    <source>
        <dbReference type="ARBA" id="ARBA00023315"/>
    </source>
</evidence>
<comment type="similarity">
    <text evidence="3 12">Belongs to the 2-oxoacid dehydrogenase family.</text>
</comment>
<evidence type="ECO:0000256" key="7">
    <source>
        <dbReference type="ARBA" id="ARBA00022532"/>
    </source>
</evidence>
<dbReference type="GO" id="GO:0033512">
    <property type="term" value="P:L-lysine catabolic process to acetyl-CoA via saccharopine"/>
    <property type="evidence" value="ECO:0007669"/>
    <property type="project" value="UniProtKB-UniRule"/>
</dbReference>
<dbReference type="GO" id="GO:0004149">
    <property type="term" value="F:dihydrolipoyllysine-residue succinyltransferase activity"/>
    <property type="evidence" value="ECO:0007669"/>
    <property type="project" value="UniProtKB-UniRule"/>
</dbReference>
<evidence type="ECO:0000256" key="5">
    <source>
        <dbReference type="ARBA" id="ARBA00012945"/>
    </source>
</evidence>
<dbReference type="OrthoDB" id="9805770at2"/>
<dbReference type="FunFam" id="3.30.559.10:FF:000007">
    <property type="entry name" value="Dihydrolipoamide acetyltransferase component of pyruvate dehydrogenase complex"/>
    <property type="match status" value="1"/>
</dbReference>
<dbReference type="PANTHER" id="PTHR43416:SF5">
    <property type="entry name" value="DIHYDROLIPOYLLYSINE-RESIDUE SUCCINYLTRANSFERASE COMPONENT OF 2-OXOGLUTARATE DEHYDROGENASE COMPLEX, MITOCHONDRIAL"/>
    <property type="match status" value="1"/>
</dbReference>
<comment type="pathway">
    <text evidence="2 12">Amino-acid degradation; L-lysine degradation via saccharopine pathway; glutaryl-CoA from L-lysine: step 6/6.</text>
</comment>
<dbReference type="InterPro" id="IPR011053">
    <property type="entry name" value="Single_hybrid_motif"/>
</dbReference>
<dbReference type="Pfam" id="PF00364">
    <property type="entry name" value="Biotin_lipoyl"/>
    <property type="match status" value="1"/>
</dbReference>
<evidence type="ECO:0000256" key="8">
    <source>
        <dbReference type="ARBA" id="ARBA00022679"/>
    </source>
</evidence>
<dbReference type="Gene3D" id="2.40.50.100">
    <property type="match status" value="1"/>
</dbReference>
<proteinExistence type="inferred from homology"/>
<protein>
    <recommendedName>
        <fullName evidence="6 12">Dihydrolipoyllysine-residue succinyltransferase component of 2-oxoglutarate dehydrogenase complex</fullName>
        <ecNumber evidence="5 12">2.3.1.61</ecNumber>
    </recommendedName>
    <alternativeName>
        <fullName evidence="12">2-oxoglutarate dehydrogenase complex component E2</fullName>
    </alternativeName>
</protein>
<dbReference type="InterPro" id="IPR001078">
    <property type="entry name" value="2-oxoacid_DH_actylTfrase"/>
</dbReference>
<dbReference type="SUPFAM" id="SSF51230">
    <property type="entry name" value="Single hybrid motif"/>
    <property type="match status" value="1"/>
</dbReference>
<evidence type="ECO:0000256" key="2">
    <source>
        <dbReference type="ARBA" id="ARBA00005145"/>
    </source>
</evidence>
<dbReference type="InterPro" id="IPR003016">
    <property type="entry name" value="2-oxoA_DH_lipoyl-BS"/>
</dbReference>
<dbReference type="NCBIfam" id="TIGR01347">
    <property type="entry name" value="sucB"/>
    <property type="match status" value="1"/>
</dbReference>
<dbReference type="GO" id="GO:0005829">
    <property type="term" value="C:cytosol"/>
    <property type="evidence" value="ECO:0007669"/>
    <property type="project" value="TreeGrafter"/>
</dbReference>
<comment type="subunit">
    <text evidence="4">Forms a 24-polypeptide structural core with octahedral symmetry. Part of the 2-oxoglutarate dehydrogenase (OGDH) complex composed of E1 (2-oxoglutarate dehydrogenase), E2 (dihydrolipoamide succinyltransferase) and E3 (dihydrolipoamide dehydrogenase); the complex contains multiple copies of the three enzymatic components (E1, E2 and E3).</text>
</comment>
<dbReference type="InterPro" id="IPR000089">
    <property type="entry name" value="Biotin_lipoyl"/>
</dbReference>
<dbReference type="InterPro" id="IPR006255">
    <property type="entry name" value="SucB"/>
</dbReference>
<dbReference type="GO" id="GO:0006099">
    <property type="term" value="P:tricarboxylic acid cycle"/>
    <property type="evidence" value="ECO:0007669"/>
    <property type="project" value="UniProtKB-UniRule"/>
</dbReference>
<dbReference type="InterPro" id="IPR023213">
    <property type="entry name" value="CAT-like_dom_sf"/>
</dbReference>
<dbReference type="GO" id="GO:0045252">
    <property type="term" value="C:oxoglutarate dehydrogenase complex"/>
    <property type="evidence" value="ECO:0007669"/>
    <property type="project" value="UniProtKB-UniRule"/>
</dbReference>
<dbReference type="PROSITE" id="PS51826">
    <property type="entry name" value="PSBD"/>
    <property type="match status" value="1"/>
</dbReference>
<feature type="region of interest" description="Disordered" evidence="13">
    <location>
        <begin position="77"/>
        <end position="133"/>
    </location>
</feature>
<evidence type="ECO:0000259" key="14">
    <source>
        <dbReference type="PROSITE" id="PS50968"/>
    </source>
</evidence>
<comment type="function">
    <text evidence="1 12">E2 component of the 2-oxoglutarate dehydrogenase (OGDH) complex which catalyzes the second step in the conversion of 2-oxoglutarate to succinyl-CoA and CO(2).</text>
</comment>
<comment type="cofactor">
    <cofactor evidence="12">
        <name>(R)-lipoate</name>
        <dbReference type="ChEBI" id="CHEBI:83088"/>
    </cofactor>
    <text evidence="12">Binds 1 lipoyl cofactor covalently.</text>
</comment>
<sequence>MATEIKVPTLGESVSEATVAKWMKAPGDAVAADEPLVELETDKVTLEVNAPAAGVLSEISAKEGSEVEVGAVLGTIDEGATAAPKKDEPKKEAAPAKEEASKEEPKKAETPKEAPKETAKSAPAAQSSGSYDVKTMSPAVRKLVDENNLDPAKIKPTGKDGRLVKEDVQKAIEAGTAKRSFSAAPAGGAAAAPSGPLPPRPEDEREERVKMTRLRQAIARRLKEAQNTAAMLTTFNEVDMTNVMALRNEYKESFEKKHGVKLGFMSFFVKACIAALQELPAVNAEIYGDEIIYKNYFDVGVAVGTPSGLVVPILRDADQLSFAGVEQGINALGVKARDGKLSLAEMQGGTFTISNGGVYGSLMSTPILNPPQSGILGMHKIQPRPMAIGNSVEIRPMMYLALSYDHRIVDGREAVTFLVKVKDAIEDPRRLLLDL</sequence>
<evidence type="ECO:0000256" key="4">
    <source>
        <dbReference type="ARBA" id="ARBA00011666"/>
    </source>
</evidence>
<keyword evidence="7 12" id="KW-0816">Tricarboxylic acid cycle</keyword>
<reference evidence="16 17" key="1">
    <citation type="submission" date="2016-10" db="EMBL/GenBank/DDBJ databases">
        <authorList>
            <person name="Varghese N."/>
            <person name="Submissions S."/>
        </authorList>
    </citation>
    <scope>NUCLEOTIDE SEQUENCE [LARGE SCALE GENOMIC DNA]</scope>
    <source>
        <strain evidence="16 17">DSM 18839</strain>
    </source>
</reference>
<evidence type="ECO:0000256" key="11">
    <source>
        <dbReference type="ARBA" id="ARBA00052761"/>
    </source>
</evidence>
<dbReference type="Gene3D" id="4.10.320.10">
    <property type="entry name" value="E3-binding domain"/>
    <property type="match status" value="1"/>
</dbReference>
<evidence type="ECO:0000313" key="17">
    <source>
        <dbReference type="Proteomes" id="UP000198615"/>
    </source>
</evidence>
<dbReference type="RefSeq" id="WP_093152103.1">
    <property type="nucleotide sequence ID" value="NZ_FNBW01000010.1"/>
</dbReference>
<evidence type="ECO:0000256" key="9">
    <source>
        <dbReference type="ARBA" id="ARBA00022823"/>
    </source>
</evidence>
<feature type="compositionally biased region" description="Basic and acidic residues" evidence="13">
    <location>
        <begin position="84"/>
        <end position="119"/>
    </location>
</feature>
<dbReference type="InterPro" id="IPR036625">
    <property type="entry name" value="E3-bd_dom_sf"/>
</dbReference>
<dbReference type="EMBL" id="FNBW01000010">
    <property type="protein sequence ID" value="SDG11360.1"/>
    <property type="molecule type" value="Genomic_DNA"/>
</dbReference>
<dbReference type="AlphaFoldDB" id="A0A8G2BLX2"/>
<evidence type="ECO:0000313" key="16">
    <source>
        <dbReference type="EMBL" id="SDG11360.1"/>
    </source>
</evidence>
<dbReference type="Proteomes" id="UP000198615">
    <property type="component" value="Unassembled WGS sequence"/>
</dbReference>
<dbReference type="Pfam" id="PF00198">
    <property type="entry name" value="2-oxoacid_dh"/>
    <property type="match status" value="1"/>
</dbReference>
<keyword evidence="17" id="KW-1185">Reference proteome</keyword>
<feature type="domain" description="Lipoyl-binding" evidence="14">
    <location>
        <begin position="2"/>
        <end position="77"/>
    </location>
</feature>
<feature type="domain" description="Peripheral subunit-binding (PSBD)" evidence="15">
    <location>
        <begin position="135"/>
        <end position="172"/>
    </location>
</feature>
<keyword evidence="8 12" id="KW-0808">Transferase</keyword>
<dbReference type="EC" id="2.3.1.61" evidence="5 12"/>
<dbReference type="InterPro" id="IPR050537">
    <property type="entry name" value="2-oxoacid_dehydrogenase"/>
</dbReference>
<dbReference type="InterPro" id="IPR004167">
    <property type="entry name" value="PSBD"/>
</dbReference>
<evidence type="ECO:0000256" key="1">
    <source>
        <dbReference type="ARBA" id="ARBA00004052"/>
    </source>
</evidence>
<feature type="region of interest" description="Disordered" evidence="13">
    <location>
        <begin position="175"/>
        <end position="208"/>
    </location>
</feature>
<name>A0A8G2BLX2_9PROT</name>
<evidence type="ECO:0000259" key="15">
    <source>
        <dbReference type="PROSITE" id="PS51826"/>
    </source>
</evidence>
<dbReference type="Pfam" id="PF02817">
    <property type="entry name" value="E3_binding"/>
    <property type="match status" value="1"/>
</dbReference>
<comment type="caution">
    <text evidence="16">The sequence shown here is derived from an EMBL/GenBank/DDBJ whole genome shotgun (WGS) entry which is preliminary data.</text>
</comment>
<feature type="compositionally biased region" description="Low complexity" evidence="13">
    <location>
        <begin position="183"/>
        <end position="194"/>
    </location>
</feature>
<dbReference type="SUPFAM" id="SSF47005">
    <property type="entry name" value="Peripheral subunit-binding domain of 2-oxo acid dehydrogenase complex"/>
    <property type="match status" value="1"/>
</dbReference>
<dbReference type="PROSITE" id="PS00189">
    <property type="entry name" value="LIPOYL"/>
    <property type="match status" value="1"/>
</dbReference>
<comment type="catalytic activity">
    <reaction evidence="11 12">
        <text>N(6)-[(R)-dihydrolipoyl]-L-lysyl-[protein] + succinyl-CoA = N(6)-[(R)-S(8)-succinyldihydrolipoyl]-L-lysyl-[protein] + CoA</text>
        <dbReference type="Rhea" id="RHEA:15213"/>
        <dbReference type="Rhea" id="RHEA-COMP:10475"/>
        <dbReference type="Rhea" id="RHEA-COMP:20092"/>
        <dbReference type="ChEBI" id="CHEBI:57287"/>
        <dbReference type="ChEBI" id="CHEBI:57292"/>
        <dbReference type="ChEBI" id="CHEBI:83100"/>
        <dbReference type="ChEBI" id="CHEBI:83120"/>
        <dbReference type="EC" id="2.3.1.61"/>
    </reaction>
</comment>
<evidence type="ECO:0000256" key="6">
    <source>
        <dbReference type="ARBA" id="ARBA00019511"/>
    </source>
</evidence>
<keyword evidence="9 12" id="KW-0450">Lipoyl</keyword>
<gene>
    <name evidence="16" type="ORF">SAMN05660686_03428</name>
</gene>
<dbReference type="Gene3D" id="3.30.559.10">
    <property type="entry name" value="Chloramphenicol acetyltransferase-like domain"/>
    <property type="match status" value="1"/>
</dbReference>
<dbReference type="PROSITE" id="PS50968">
    <property type="entry name" value="BIOTINYL_LIPOYL"/>
    <property type="match status" value="1"/>
</dbReference>
<accession>A0A8G2BLX2</accession>
<dbReference type="UniPathway" id="UPA00868">
    <property type="reaction ID" value="UER00840"/>
</dbReference>
<evidence type="ECO:0000256" key="12">
    <source>
        <dbReference type="RuleBase" id="RU361138"/>
    </source>
</evidence>
<organism evidence="16 17">
    <name type="scientific">Thalassobaculum litoreum DSM 18839</name>
    <dbReference type="NCBI Taxonomy" id="1123362"/>
    <lineage>
        <taxon>Bacteria</taxon>
        <taxon>Pseudomonadati</taxon>
        <taxon>Pseudomonadota</taxon>
        <taxon>Alphaproteobacteria</taxon>
        <taxon>Rhodospirillales</taxon>
        <taxon>Thalassobaculaceae</taxon>
        <taxon>Thalassobaculum</taxon>
    </lineage>
</organism>
<keyword evidence="10 12" id="KW-0012">Acyltransferase</keyword>